<dbReference type="AlphaFoldDB" id="A0A7C9BLK1"/>
<dbReference type="Proteomes" id="UP000479293">
    <property type="component" value="Unassembled WGS sequence"/>
</dbReference>
<gene>
    <name evidence="2" type="ORF">GBK04_27175</name>
</gene>
<comment type="caution">
    <text evidence="2">The sequence shown here is derived from an EMBL/GenBank/DDBJ whole genome shotgun (WGS) entry which is preliminary data.</text>
</comment>
<name>A0A7C9BLK1_9BACT</name>
<proteinExistence type="predicted"/>
<protein>
    <submittedName>
        <fullName evidence="2">FRG domain-containing protein</fullName>
    </submittedName>
</protein>
<evidence type="ECO:0000313" key="2">
    <source>
        <dbReference type="EMBL" id="MPR36914.1"/>
    </source>
</evidence>
<dbReference type="InterPro" id="IPR014966">
    <property type="entry name" value="FRG-dom"/>
</dbReference>
<sequence length="460" mass="53912">MIISEKQLLEEIDCLRNKTPQSSLLLYRGQTQLYEKMRSGKARPNTFVVPEVENGWNTIVNRLTNENSRNSRYNQAILQHYGFPTYYLDLTSDPLIAAWFAVNEYTVLRPTLWIGNTFRFQEESTYTKLKDGIGFLIIIEIPNFKEMIARNELFDISHEQNFIRPQKQAAYLMLDQPPRLPNPNDYIAKILEIDRSAFDSSKNIKELFPKPTLDNGYASLLKVPFVQMPSYYVNKTEYGANISQDEISIDLDKNLILGRRAIHIPLYVEYKMDLSDFRPNWKDTVIYEPSQFRLWKTQDFDLSKIHSGQNVNFKDSAKITISPLAFNKLFDYPFEIELTWPDINSNSIFFTKAVIDHDKIIDHEPPYLGVWLYKKDNLIFELHLIVDDERAGILIELGHVYIFEDGQLEYVKVEKECSCGNPEEHYELLQGFLKIHSLVRKQEVALIQNSFMIDKWYVLL</sequence>
<evidence type="ECO:0000313" key="3">
    <source>
        <dbReference type="Proteomes" id="UP000479293"/>
    </source>
</evidence>
<dbReference type="Pfam" id="PF08867">
    <property type="entry name" value="FRG"/>
    <property type="match status" value="1"/>
</dbReference>
<accession>A0A7C9BLK1</accession>
<keyword evidence="3" id="KW-1185">Reference proteome</keyword>
<dbReference type="SMART" id="SM00901">
    <property type="entry name" value="FRG"/>
    <property type="match status" value="1"/>
</dbReference>
<feature type="domain" description="FRG" evidence="1">
    <location>
        <begin position="21"/>
        <end position="108"/>
    </location>
</feature>
<evidence type="ECO:0000259" key="1">
    <source>
        <dbReference type="SMART" id="SM00901"/>
    </source>
</evidence>
<reference evidence="2 3" key="1">
    <citation type="submission" date="2019-10" db="EMBL/GenBank/DDBJ databases">
        <title>Draft Genome Sequence of Cytophagaceae sp. SJW1-29.</title>
        <authorList>
            <person name="Choi A."/>
        </authorList>
    </citation>
    <scope>NUCLEOTIDE SEQUENCE [LARGE SCALE GENOMIC DNA]</scope>
    <source>
        <strain evidence="2 3">SJW1-29</strain>
    </source>
</reference>
<organism evidence="2 3">
    <name type="scientific">Salmonirosea aquatica</name>
    <dbReference type="NCBI Taxonomy" id="2654236"/>
    <lineage>
        <taxon>Bacteria</taxon>
        <taxon>Pseudomonadati</taxon>
        <taxon>Bacteroidota</taxon>
        <taxon>Cytophagia</taxon>
        <taxon>Cytophagales</taxon>
        <taxon>Spirosomataceae</taxon>
        <taxon>Salmonirosea</taxon>
    </lineage>
</organism>
<dbReference type="RefSeq" id="WP_152765225.1">
    <property type="nucleotide sequence ID" value="NZ_WHLY01000002.1"/>
</dbReference>
<dbReference type="EMBL" id="WHLY01000002">
    <property type="protein sequence ID" value="MPR36914.1"/>
    <property type="molecule type" value="Genomic_DNA"/>
</dbReference>